<feature type="coiled-coil region" evidence="1">
    <location>
        <begin position="508"/>
        <end position="535"/>
    </location>
</feature>
<evidence type="ECO:0000313" key="2">
    <source>
        <dbReference type="EMBL" id="MBD0725369.1"/>
    </source>
</evidence>
<reference evidence="2 3" key="1">
    <citation type="journal article" date="2020" name="Microbiol. Res.">
        <title>Flavobacterium pokkalii sp. nov., a novel plant growth promoting native rhizobacteria isolated from pokkali rice grown in coastal saline affected agricultural regions of southern India, Kerala.</title>
        <authorList>
            <person name="Menon R.R."/>
            <person name="Kumari S."/>
            <person name="Viver T."/>
            <person name="Rameshkumar N."/>
        </authorList>
    </citation>
    <scope>NUCLEOTIDE SEQUENCE [LARGE SCALE GENOMIC DNA]</scope>
    <source>
        <strain evidence="2 3">L1I52</strain>
    </source>
</reference>
<dbReference type="EMBL" id="NASZ01000012">
    <property type="protein sequence ID" value="MBD0725369.1"/>
    <property type="molecule type" value="Genomic_DNA"/>
</dbReference>
<evidence type="ECO:0000256" key="1">
    <source>
        <dbReference type="SAM" id="Coils"/>
    </source>
</evidence>
<gene>
    <name evidence="2" type="ORF">B6A10_09280</name>
</gene>
<dbReference type="Proteomes" id="UP000661715">
    <property type="component" value="Unassembled WGS sequence"/>
</dbReference>
<name>A0ABR7UR29_9FLAO</name>
<protein>
    <submittedName>
        <fullName evidence="2">Uncharacterized protein</fullName>
    </submittedName>
</protein>
<sequence length="538" mass="64614">MKALAKLSFPELENGYLENILRQLVNQYNIIQMFFSKSTSSSCSHLIIHVEKNSDAIKLQLNKWVNKVKRNWDIDVYFIYSSRLHHLYFLAYPFIEYYCRQTCIIYQNSKSENLLVIKRNWKKYKKKFNIYQDRFYHDHDLHHSEIKKIISEGISNTVFTSYSRLIEYDLDYLEELYAGYKSENLSLDERITNLIDYIPEIQKYFVKDSPSKYYLTQFFERAKEASADDDALYENEMYEAVGVAEQNLFNLIGERFSELKKLIKKGYSKEQRTVNQIEEKPKNLILDSAIQTIIKSIDAEEIFLYHQITYGEFTTYYLLLIANGISNEKLHSINQSLQSKMGDCYDFVLLAHSRSWIQNHLYWYQSFFTVVVKESNMIYSSSKYHAEIHWEVPHEDHYADLHFHYRTVKDTATQFLIIVNNEEQNYQGLEYLFTLFFQSFCRSYIYIKTYYIPNYVSNETLWKMCLYADSDIYKYNYLIENFWTDFFPFLEKHMMLEHKLSKLKTQQVTQMKEIVEKLNAELDTTINKAKLLKEVEFD</sequence>
<organism evidence="2 3">
    <name type="scientific">Flavobacterium pokkalii</name>
    <dbReference type="NCBI Taxonomy" id="1940408"/>
    <lineage>
        <taxon>Bacteria</taxon>
        <taxon>Pseudomonadati</taxon>
        <taxon>Bacteroidota</taxon>
        <taxon>Flavobacteriia</taxon>
        <taxon>Flavobacteriales</taxon>
        <taxon>Flavobacteriaceae</taxon>
        <taxon>Flavobacterium</taxon>
    </lineage>
</organism>
<dbReference type="RefSeq" id="WP_188220652.1">
    <property type="nucleotide sequence ID" value="NZ_NASZ01000012.1"/>
</dbReference>
<proteinExistence type="predicted"/>
<evidence type="ECO:0000313" key="3">
    <source>
        <dbReference type="Proteomes" id="UP000661715"/>
    </source>
</evidence>
<keyword evidence="1" id="KW-0175">Coiled coil</keyword>
<accession>A0ABR7UR29</accession>
<comment type="caution">
    <text evidence="2">The sequence shown here is derived from an EMBL/GenBank/DDBJ whole genome shotgun (WGS) entry which is preliminary data.</text>
</comment>
<keyword evidence="3" id="KW-1185">Reference proteome</keyword>